<dbReference type="Gene3D" id="1.20.120.530">
    <property type="entry name" value="GntR ligand-binding domain-like"/>
    <property type="match status" value="1"/>
</dbReference>
<feature type="region of interest" description="Disordered" evidence="4">
    <location>
        <begin position="1"/>
        <end position="20"/>
    </location>
</feature>
<dbReference type="PROSITE" id="PS50949">
    <property type="entry name" value="HTH_GNTR"/>
    <property type="match status" value="1"/>
</dbReference>
<feature type="compositionally biased region" description="Basic and acidic residues" evidence="4">
    <location>
        <begin position="1"/>
        <end position="10"/>
    </location>
</feature>
<evidence type="ECO:0000256" key="2">
    <source>
        <dbReference type="ARBA" id="ARBA00023125"/>
    </source>
</evidence>
<evidence type="ECO:0000313" key="7">
    <source>
        <dbReference type="Proteomes" id="UP001236014"/>
    </source>
</evidence>
<dbReference type="Pfam" id="PF07729">
    <property type="entry name" value="FCD"/>
    <property type="match status" value="1"/>
</dbReference>
<dbReference type="InterPro" id="IPR036388">
    <property type="entry name" value="WH-like_DNA-bd_sf"/>
</dbReference>
<sequence length="240" mass="25884">MTELTHRTEESAGEASLGLAPRPDSLAMSVYNTIRQAIVDGKLPAASRVTEAGLAKQLGVSKTPVREALLRLKEVGLVESDGPRADRIVTPSAVRLRDAYEVREALEMKSARLAAERGHRDVLLAARHEAERTVVAADQRDFAAYRAADEAFHTTIARATGNARLARLIDDANAMIIALRQRDLPGIDASPVCASQHMAISKALLDGDVELSSKLMEEHVRSVGDNVVAYLTDHGAPQHA</sequence>
<dbReference type="SMART" id="SM00895">
    <property type="entry name" value="FCD"/>
    <property type="match status" value="1"/>
</dbReference>
<protein>
    <submittedName>
        <fullName evidence="6">GntR family transcriptional regulator</fullName>
    </submittedName>
</protein>
<dbReference type="Proteomes" id="UP001236014">
    <property type="component" value="Chromosome"/>
</dbReference>
<feature type="domain" description="HTH gntR-type" evidence="5">
    <location>
        <begin position="24"/>
        <end position="91"/>
    </location>
</feature>
<dbReference type="PANTHER" id="PTHR43537">
    <property type="entry name" value="TRANSCRIPTIONAL REGULATOR, GNTR FAMILY"/>
    <property type="match status" value="1"/>
</dbReference>
<evidence type="ECO:0000313" key="6">
    <source>
        <dbReference type="EMBL" id="WIX77986.1"/>
    </source>
</evidence>
<dbReference type="Gene3D" id="1.10.10.10">
    <property type="entry name" value="Winged helix-like DNA-binding domain superfamily/Winged helix DNA-binding domain"/>
    <property type="match status" value="1"/>
</dbReference>
<dbReference type="InterPro" id="IPR011711">
    <property type="entry name" value="GntR_C"/>
</dbReference>
<evidence type="ECO:0000256" key="4">
    <source>
        <dbReference type="SAM" id="MobiDB-lite"/>
    </source>
</evidence>
<dbReference type="CDD" id="cd07377">
    <property type="entry name" value="WHTH_GntR"/>
    <property type="match status" value="1"/>
</dbReference>
<dbReference type="SMART" id="SM00345">
    <property type="entry name" value="HTH_GNTR"/>
    <property type="match status" value="1"/>
</dbReference>
<evidence type="ECO:0000256" key="1">
    <source>
        <dbReference type="ARBA" id="ARBA00023015"/>
    </source>
</evidence>
<dbReference type="InterPro" id="IPR036390">
    <property type="entry name" value="WH_DNA-bd_sf"/>
</dbReference>
<keyword evidence="7" id="KW-1185">Reference proteome</keyword>
<dbReference type="GO" id="GO:0003700">
    <property type="term" value="F:DNA-binding transcription factor activity"/>
    <property type="evidence" value="ECO:0007669"/>
    <property type="project" value="InterPro"/>
</dbReference>
<dbReference type="RefSeq" id="WP_285968720.1">
    <property type="nucleotide sequence ID" value="NZ_CP127294.1"/>
</dbReference>
<dbReference type="PRINTS" id="PR00033">
    <property type="entry name" value="HTHASNC"/>
</dbReference>
<dbReference type="SUPFAM" id="SSF48008">
    <property type="entry name" value="GntR ligand-binding domain-like"/>
    <property type="match status" value="1"/>
</dbReference>
<dbReference type="Pfam" id="PF00392">
    <property type="entry name" value="GntR"/>
    <property type="match status" value="1"/>
</dbReference>
<keyword evidence="3" id="KW-0804">Transcription</keyword>
<evidence type="ECO:0000259" key="5">
    <source>
        <dbReference type="PROSITE" id="PS50949"/>
    </source>
</evidence>
<accession>A0A9Y2IET9</accession>
<evidence type="ECO:0000256" key="3">
    <source>
        <dbReference type="ARBA" id="ARBA00023163"/>
    </source>
</evidence>
<dbReference type="InterPro" id="IPR008920">
    <property type="entry name" value="TF_FadR/GntR_C"/>
</dbReference>
<name>A0A9Y2IET9_9PSEU</name>
<keyword evidence="2" id="KW-0238">DNA-binding</keyword>
<dbReference type="InterPro" id="IPR000485">
    <property type="entry name" value="AsnC-type_HTH_dom"/>
</dbReference>
<dbReference type="KEGG" id="acab:QRX50_42425"/>
<reference evidence="6 7" key="1">
    <citation type="submission" date="2023-06" db="EMBL/GenBank/DDBJ databases">
        <authorList>
            <person name="Oyuntsetseg B."/>
            <person name="Kim S.B."/>
        </authorList>
    </citation>
    <scope>NUCLEOTIDE SEQUENCE [LARGE SCALE GENOMIC DNA]</scope>
    <source>
        <strain evidence="6 7">2-15</strain>
    </source>
</reference>
<dbReference type="GO" id="GO:0043565">
    <property type="term" value="F:sequence-specific DNA binding"/>
    <property type="evidence" value="ECO:0007669"/>
    <property type="project" value="InterPro"/>
</dbReference>
<dbReference type="SUPFAM" id="SSF46785">
    <property type="entry name" value="Winged helix' DNA-binding domain"/>
    <property type="match status" value="1"/>
</dbReference>
<dbReference type="InterPro" id="IPR000524">
    <property type="entry name" value="Tscrpt_reg_HTH_GntR"/>
</dbReference>
<dbReference type="AlphaFoldDB" id="A0A9Y2IET9"/>
<gene>
    <name evidence="6" type="ORF">QRX50_42425</name>
</gene>
<proteinExistence type="predicted"/>
<dbReference type="PANTHER" id="PTHR43537:SF24">
    <property type="entry name" value="GLUCONATE OPERON TRANSCRIPTIONAL REPRESSOR"/>
    <property type="match status" value="1"/>
</dbReference>
<dbReference type="EMBL" id="CP127294">
    <property type="protein sequence ID" value="WIX77986.1"/>
    <property type="molecule type" value="Genomic_DNA"/>
</dbReference>
<keyword evidence="1" id="KW-0805">Transcription regulation</keyword>
<organism evidence="6 7">
    <name type="scientific">Amycolatopsis carbonis</name>
    <dbReference type="NCBI Taxonomy" id="715471"/>
    <lineage>
        <taxon>Bacteria</taxon>
        <taxon>Bacillati</taxon>
        <taxon>Actinomycetota</taxon>
        <taxon>Actinomycetes</taxon>
        <taxon>Pseudonocardiales</taxon>
        <taxon>Pseudonocardiaceae</taxon>
        <taxon>Amycolatopsis</taxon>
    </lineage>
</organism>